<accession>A0A8J6CAS7</accession>
<dbReference type="InterPro" id="IPR052658">
    <property type="entry name" value="TPR-containing"/>
</dbReference>
<evidence type="ECO:0000313" key="1">
    <source>
        <dbReference type="EMBL" id="KAG8460778.1"/>
    </source>
</evidence>
<gene>
    <name evidence="1" type="ORF">KFE25_010833</name>
</gene>
<evidence type="ECO:0000313" key="2">
    <source>
        <dbReference type="Proteomes" id="UP000751190"/>
    </source>
</evidence>
<keyword evidence="2" id="KW-1185">Reference proteome</keyword>
<dbReference type="Gene3D" id="1.25.40.10">
    <property type="entry name" value="Tetratricopeptide repeat domain"/>
    <property type="match status" value="1"/>
</dbReference>
<name>A0A8J6CAS7_DIALT</name>
<dbReference type="EMBL" id="JAGTXO010000030">
    <property type="protein sequence ID" value="KAG8460778.1"/>
    <property type="molecule type" value="Genomic_DNA"/>
</dbReference>
<sequence>MFARACAEDASLAVDVAAIARAPPQSREAAHVLCARGEAHAERHEWEAALVAFSAALASAAEAAHAGRENFVDLAVVHELKAQALLALGDDWAAARAASDAAACDGAFAGGFHTLGRALRNMGELARALRALETAHVLFFADIATAAPAGLAEPDATAVVELAAELAECEALLVGSFVRLAAGSNEMPSDVDEATREWRAQLAARAHAAGAPMDTG</sequence>
<dbReference type="PANTHER" id="PTHR15544:SF0">
    <property type="entry name" value="TETRATRICOPEPTIDE REPEAT PROTEIN 33"/>
    <property type="match status" value="1"/>
</dbReference>
<comment type="caution">
    <text evidence="1">The sequence shown here is derived from an EMBL/GenBank/DDBJ whole genome shotgun (WGS) entry which is preliminary data.</text>
</comment>
<dbReference type="PANTHER" id="PTHR15544">
    <property type="entry name" value="OSMOSIS RESPONSIVE FACTOR"/>
    <property type="match status" value="1"/>
</dbReference>
<dbReference type="InterPro" id="IPR011990">
    <property type="entry name" value="TPR-like_helical_dom_sf"/>
</dbReference>
<dbReference type="SUPFAM" id="SSF48452">
    <property type="entry name" value="TPR-like"/>
    <property type="match status" value="1"/>
</dbReference>
<proteinExistence type="predicted"/>
<organism evidence="1 2">
    <name type="scientific">Diacronema lutheri</name>
    <name type="common">Unicellular marine alga</name>
    <name type="synonym">Monochrysis lutheri</name>
    <dbReference type="NCBI Taxonomy" id="2081491"/>
    <lineage>
        <taxon>Eukaryota</taxon>
        <taxon>Haptista</taxon>
        <taxon>Haptophyta</taxon>
        <taxon>Pavlovophyceae</taxon>
        <taxon>Pavlovales</taxon>
        <taxon>Pavlovaceae</taxon>
        <taxon>Diacronema</taxon>
    </lineage>
</organism>
<dbReference type="Proteomes" id="UP000751190">
    <property type="component" value="Unassembled WGS sequence"/>
</dbReference>
<protein>
    <submittedName>
        <fullName evidence="1">Uncharacterized protein</fullName>
    </submittedName>
</protein>
<reference evidence="1" key="1">
    <citation type="submission" date="2021-05" db="EMBL/GenBank/DDBJ databases">
        <title>The genome of the haptophyte Pavlova lutheri (Diacronema luteri, Pavlovales) - a model for lipid biosynthesis in eukaryotic algae.</title>
        <authorList>
            <person name="Hulatt C.J."/>
            <person name="Posewitz M.C."/>
        </authorList>
    </citation>
    <scope>NUCLEOTIDE SEQUENCE</scope>
    <source>
        <strain evidence="1">NIVA-4/92</strain>
    </source>
</reference>
<dbReference type="AlphaFoldDB" id="A0A8J6CAS7"/>